<dbReference type="OrthoDB" id="9776116at2"/>
<dbReference type="PANTHER" id="PTHR33608:SF3">
    <property type="entry name" value="SLR2013 PROTEIN"/>
    <property type="match status" value="1"/>
</dbReference>
<name>A0A0H3C444_CAUVN</name>
<dbReference type="HOGENOM" id="CLU_048408_1_0_5"/>
<keyword evidence="4" id="KW-1185">Reference proteome</keyword>
<sequence length="437" mass="47341">MIYPTRRAVIAMAAGLPPALLVGVLAPAGWLTGLAWIGLVALFLVVDALSAASRGGLTLEPTETRIFSVARAGQARFVANFAPARRPSRAFAALEADERLGLETAFVDVEVEAGVARFAFPLTPERRGSGKLARLWVRWTGPLGLAWKQKAFDLDVEAVVGTDLAGVREEAVKMLARDAAIGAKTQIERGEGSEFEALREFRLGMDRRAIDWKQSARHMQLLAKEFRTERNHQVVMAMDCGRAMCEPVGGAPRIDRAIHAALLLALACLRSGDRAGFFAFDSAPRLLTGVVGGADAFGQLQQAAARIDYSTEETNYTLALSHLAAKLGRRSLVVVFTDFTDPTAAELMIEASARLLSRHLVLFVVMQDEELEAMVATDPAEPADVTRAVVAAGLMREREVVIARLRRLGAHIVEAPAARIGPALINAYVDLMRRELL</sequence>
<dbReference type="RefSeq" id="YP_002515975.1">
    <property type="nucleotide sequence ID" value="NC_011916.1"/>
</dbReference>
<dbReference type="Proteomes" id="UP000001364">
    <property type="component" value="Chromosome"/>
</dbReference>
<dbReference type="Gene3D" id="3.40.50.410">
    <property type="entry name" value="von Willebrand factor, type A domain"/>
    <property type="match status" value="1"/>
</dbReference>
<gene>
    <name evidence="3" type="ordered locus">CCNA_00602</name>
</gene>
<dbReference type="RefSeq" id="WP_010918454.1">
    <property type="nucleotide sequence ID" value="NC_011916.1"/>
</dbReference>
<proteinExistence type="predicted"/>
<keyword evidence="1" id="KW-0812">Transmembrane</keyword>
<keyword evidence="1" id="KW-1133">Transmembrane helix</keyword>
<organism evidence="3 4">
    <name type="scientific">Caulobacter vibrioides (strain NA1000 / CB15N)</name>
    <name type="common">Caulobacter crescentus</name>
    <dbReference type="NCBI Taxonomy" id="565050"/>
    <lineage>
        <taxon>Bacteria</taxon>
        <taxon>Pseudomonadati</taxon>
        <taxon>Pseudomonadota</taxon>
        <taxon>Alphaproteobacteria</taxon>
        <taxon>Caulobacterales</taxon>
        <taxon>Caulobacteraceae</taxon>
        <taxon>Caulobacter</taxon>
    </lineage>
</organism>
<reference evidence="3 4" key="1">
    <citation type="journal article" date="2010" name="J. Bacteriol.">
        <title>The genetic basis of laboratory adaptation in Caulobacter crescentus.</title>
        <authorList>
            <person name="Marks M.E."/>
            <person name="Castro-Rojas C.M."/>
            <person name="Teiling C."/>
            <person name="Du L."/>
            <person name="Kapatral V."/>
            <person name="Walunas T.L."/>
            <person name="Crosson S."/>
        </authorList>
    </citation>
    <scope>NUCLEOTIDE SEQUENCE [LARGE SCALE GENOMIC DNA]</scope>
    <source>
        <strain evidence="4">NA1000 / CB15N</strain>
    </source>
</reference>
<evidence type="ECO:0000313" key="3">
    <source>
        <dbReference type="EMBL" id="ACL94067.1"/>
    </source>
</evidence>
<evidence type="ECO:0000259" key="2">
    <source>
        <dbReference type="Pfam" id="PF01882"/>
    </source>
</evidence>
<accession>A0A0H3C444</accession>
<evidence type="ECO:0000256" key="1">
    <source>
        <dbReference type="SAM" id="Phobius"/>
    </source>
</evidence>
<dbReference type="EMBL" id="CP001340">
    <property type="protein sequence ID" value="ACL94067.1"/>
    <property type="molecule type" value="Genomic_DNA"/>
</dbReference>
<dbReference type="AlphaFoldDB" id="A0A0H3C444"/>
<feature type="domain" description="DUF58" evidence="2">
    <location>
        <begin position="198"/>
        <end position="370"/>
    </location>
</feature>
<feature type="transmembrane region" description="Helical" evidence="1">
    <location>
        <begin position="31"/>
        <end position="49"/>
    </location>
</feature>
<protein>
    <submittedName>
        <fullName evidence="3">von Willebrand factor type A domain protein</fullName>
    </submittedName>
</protein>
<dbReference type="PATRIC" id="fig|565050.3.peg.596"/>
<keyword evidence="1" id="KW-0472">Membrane</keyword>
<dbReference type="GeneID" id="7330001"/>
<dbReference type="KEGG" id="ccs:CCNA_00602"/>
<dbReference type="SUPFAM" id="SSF53300">
    <property type="entry name" value="vWA-like"/>
    <property type="match status" value="1"/>
</dbReference>
<dbReference type="InterPro" id="IPR002881">
    <property type="entry name" value="DUF58"/>
</dbReference>
<dbReference type="PANTHER" id="PTHR33608">
    <property type="entry name" value="BLL2464 PROTEIN"/>
    <property type="match status" value="1"/>
</dbReference>
<dbReference type="PhylomeDB" id="A0A0H3C444"/>
<evidence type="ECO:0000313" key="4">
    <source>
        <dbReference type="Proteomes" id="UP000001364"/>
    </source>
</evidence>
<dbReference type="InterPro" id="IPR036465">
    <property type="entry name" value="vWFA_dom_sf"/>
</dbReference>
<dbReference type="Pfam" id="PF01882">
    <property type="entry name" value="DUF58"/>
    <property type="match status" value="1"/>
</dbReference>